<keyword evidence="2" id="KW-0808">Transferase</keyword>
<reference evidence="2" key="1">
    <citation type="journal article" date="2020" name="mSystems">
        <title>Genome- and Community-Level Interaction Insights into Carbon Utilization and Element Cycling Functions of Hydrothermarchaeota in Hydrothermal Sediment.</title>
        <authorList>
            <person name="Zhou Z."/>
            <person name="Liu Y."/>
            <person name="Xu W."/>
            <person name="Pan J."/>
            <person name="Luo Z.H."/>
            <person name="Li M."/>
        </authorList>
    </citation>
    <scope>NUCLEOTIDE SEQUENCE [LARGE SCALE GENOMIC DNA]</scope>
    <source>
        <strain evidence="2">SpSt-783</strain>
    </source>
</reference>
<dbReference type="CDD" id="cd02440">
    <property type="entry name" value="AdoMet_MTases"/>
    <property type="match status" value="1"/>
</dbReference>
<dbReference type="InterPro" id="IPR013216">
    <property type="entry name" value="Methyltransf_11"/>
</dbReference>
<keyword evidence="2" id="KW-0489">Methyltransferase</keyword>
<evidence type="ECO:0000259" key="1">
    <source>
        <dbReference type="Pfam" id="PF08241"/>
    </source>
</evidence>
<gene>
    <name evidence="2" type="ORF">ENV70_05995</name>
</gene>
<dbReference type="GO" id="GO:0008757">
    <property type="term" value="F:S-adenosylmethionine-dependent methyltransferase activity"/>
    <property type="evidence" value="ECO:0007669"/>
    <property type="project" value="InterPro"/>
</dbReference>
<dbReference type="InterPro" id="IPR029063">
    <property type="entry name" value="SAM-dependent_MTases_sf"/>
</dbReference>
<organism evidence="2">
    <name type="scientific">candidate division WOR-3 bacterium</name>
    <dbReference type="NCBI Taxonomy" id="2052148"/>
    <lineage>
        <taxon>Bacteria</taxon>
        <taxon>Bacteria division WOR-3</taxon>
    </lineage>
</organism>
<comment type="caution">
    <text evidence="2">The sequence shown here is derived from an EMBL/GenBank/DDBJ whole genome shotgun (WGS) entry which is preliminary data.</text>
</comment>
<dbReference type="AlphaFoldDB" id="A0A7C6EHA8"/>
<dbReference type="GO" id="GO:0032259">
    <property type="term" value="P:methylation"/>
    <property type="evidence" value="ECO:0007669"/>
    <property type="project" value="UniProtKB-KW"/>
</dbReference>
<accession>A0A7C6EHA8</accession>
<evidence type="ECO:0000313" key="2">
    <source>
        <dbReference type="EMBL" id="HHS63144.1"/>
    </source>
</evidence>
<dbReference type="PANTHER" id="PTHR43861">
    <property type="entry name" value="TRANS-ACONITATE 2-METHYLTRANSFERASE-RELATED"/>
    <property type="match status" value="1"/>
</dbReference>
<sequence>MEKNIREVRKNWEEFAEKDPLWAILPLPEKKGNRWKIDELYKTGKDEIDSIMDYIKGLNLNLKFHRALDFGCGVGRLTQALCGYFEECVGIDISLGMLSIAGDYNKYKERCLYVLNCASDLKIFKDDVFDFIYSNIVFQHLPPKLTLSYIKEFLRIIKKDGIIVFQVTTDIIGFKNRVRRFLGFITPAPLRHLYKKLRYKTWGIKDMFWIKESVLNDFIRSNGGVIIDCRDDFSSMPRYKGKRYCITR</sequence>
<name>A0A7C6EHA8_UNCW3</name>
<feature type="domain" description="Methyltransferase type 11" evidence="1">
    <location>
        <begin position="68"/>
        <end position="165"/>
    </location>
</feature>
<dbReference type="SUPFAM" id="SSF53335">
    <property type="entry name" value="S-adenosyl-L-methionine-dependent methyltransferases"/>
    <property type="match status" value="1"/>
</dbReference>
<protein>
    <submittedName>
        <fullName evidence="2">Class I SAM-dependent methyltransferase</fullName>
    </submittedName>
</protein>
<dbReference type="Pfam" id="PF08241">
    <property type="entry name" value="Methyltransf_11"/>
    <property type="match status" value="1"/>
</dbReference>
<proteinExistence type="predicted"/>
<dbReference type="Gene3D" id="3.40.50.150">
    <property type="entry name" value="Vaccinia Virus protein VP39"/>
    <property type="match status" value="1"/>
</dbReference>
<dbReference type="PANTHER" id="PTHR43861:SF1">
    <property type="entry name" value="TRANS-ACONITATE 2-METHYLTRANSFERASE"/>
    <property type="match status" value="1"/>
</dbReference>
<dbReference type="EMBL" id="DTHJ01000130">
    <property type="protein sequence ID" value="HHS63144.1"/>
    <property type="molecule type" value="Genomic_DNA"/>
</dbReference>